<dbReference type="AlphaFoldDB" id="A0A1U7HNF6"/>
<proteinExistence type="predicted"/>
<dbReference type="PANTHER" id="PTHR33293">
    <property type="entry name" value="INSERTION ELEMENT IS1 1 PROTEIN INSB-RELATED"/>
    <property type="match status" value="1"/>
</dbReference>
<dbReference type="Proteomes" id="UP000185984">
    <property type="component" value="Unassembled WGS sequence"/>
</dbReference>
<organism evidence="2 3">
    <name type="scientific">Chroogloeocystis siderophila 5.2 s.c.1</name>
    <dbReference type="NCBI Taxonomy" id="247279"/>
    <lineage>
        <taxon>Bacteria</taxon>
        <taxon>Bacillati</taxon>
        <taxon>Cyanobacteriota</taxon>
        <taxon>Cyanophyceae</taxon>
        <taxon>Oscillatoriophycideae</taxon>
        <taxon>Chroococcales</taxon>
        <taxon>Chroococcaceae</taxon>
        <taxon>Chroogloeocystis</taxon>
    </lineage>
</organism>
<comment type="caution">
    <text evidence="2">The sequence shown here is derived from an EMBL/GenBank/DDBJ whole genome shotgun (WGS) entry which is preliminary data.</text>
</comment>
<evidence type="ECO:0000313" key="2">
    <source>
        <dbReference type="EMBL" id="OKH25045.1"/>
    </source>
</evidence>
<dbReference type="EMBL" id="MRCC01000011">
    <property type="protein sequence ID" value="OKH25045.1"/>
    <property type="molecule type" value="Genomic_DNA"/>
</dbReference>
<dbReference type="STRING" id="247279.NIES1031_14445"/>
<gene>
    <name evidence="2" type="ORF">NIES1031_14445</name>
</gene>
<protein>
    <submittedName>
        <fullName evidence="2">Transposase</fullName>
    </submittedName>
</protein>
<dbReference type="GO" id="GO:0006313">
    <property type="term" value="P:DNA transposition"/>
    <property type="evidence" value="ECO:0007669"/>
    <property type="project" value="InterPro"/>
</dbReference>
<reference evidence="2 3" key="1">
    <citation type="submission" date="2016-11" db="EMBL/GenBank/DDBJ databases">
        <title>Draft Genome Sequences of Nine Cyanobacterial Strains from Diverse Habitats.</title>
        <authorList>
            <person name="Zhu T."/>
            <person name="Hou S."/>
            <person name="Lu X."/>
            <person name="Hess W.R."/>
        </authorList>
    </citation>
    <scope>NUCLEOTIDE SEQUENCE [LARGE SCALE GENOMIC DNA]</scope>
    <source>
        <strain evidence="2 3">5.2 s.c.1</strain>
    </source>
</reference>
<name>A0A1U7HNF6_9CHRO</name>
<dbReference type="InterPro" id="IPR051354">
    <property type="entry name" value="Transposase_27_IS1"/>
</dbReference>
<feature type="domain" description="InsA N-terminal zinc ribbon" evidence="1">
    <location>
        <begin position="4"/>
        <end position="30"/>
    </location>
</feature>
<sequence>MPACPMCTSSQTVKNGRIHNGKQRFKCHNCGRQFVEQPTKKVIDSATRELIDRLLLERISLAGIARFAQVSEQWLQNYVNQKYAQVPRSVPVAAKKRGG</sequence>
<evidence type="ECO:0000313" key="3">
    <source>
        <dbReference type="Proteomes" id="UP000185984"/>
    </source>
</evidence>
<dbReference type="Pfam" id="PF03811">
    <property type="entry name" value="Zn_ribbon_InsA"/>
    <property type="match status" value="1"/>
</dbReference>
<evidence type="ECO:0000259" key="1">
    <source>
        <dbReference type="Pfam" id="PF03811"/>
    </source>
</evidence>
<accession>A0A1U7HNF6</accession>
<dbReference type="InterPro" id="IPR003220">
    <property type="entry name" value="InsA_N_dom_Znf"/>
</dbReference>
<keyword evidence="3" id="KW-1185">Reference proteome</keyword>